<dbReference type="GO" id="GO:0007155">
    <property type="term" value="P:cell adhesion"/>
    <property type="evidence" value="ECO:0007669"/>
    <property type="project" value="UniProtKB-KW"/>
</dbReference>
<proteinExistence type="predicted"/>
<evidence type="ECO:0000256" key="7">
    <source>
        <dbReference type="PROSITE-ProRule" id="PRU01232"/>
    </source>
</evidence>
<sequence>MKRLSKAVILTATAGATVLGAAGGALAHGGGHEGNRTTTTRTTHHEHTGALAKGAAAHSPGVLSGNVIEVPVDVPIEVCGDTISVIGVLNTSAGNVCIEE</sequence>
<evidence type="ECO:0000256" key="4">
    <source>
        <dbReference type="ARBA" id="ARBA00022729"/>
    </source>
</evidence>
<feature type="signal peptide" evidence="8">
    <location>
        <begin position="1"/>
        <end position="27"/>
    </location>
</feature>
<keyword evidence="2" id="KW-0134">Cell wall</keyword>
<evidence type="ECO:0000256" key="6">
    <source>
        <dbReference type="ARBA" id="ARBA00023087"/>
    </source>
</evidence>
<keyword evidence="11" id="KW-1185">Reference proteome</keyword>
<evidence type="ECO:0000256" key="5">
    <source>
        <dbReference type="ARBA" id="ARBA00022889"/>
    </source>
</evidence>
<name>A0A4Z0H5U1_9ACTN</name>
<evidence type="ECO:0000256" key="8">
    <source>
        <dbReference type="SAM" id="SignalP"/>
    </source>
</evidence>
<protein>
    <submittedName>
        <fullName evidence="10">Chaplin</fullName>
    </submittedName>
</protein>
<dbReference type="Pfam" id="PF03777">
    <property type="entry name" value="ChpA-C"/>
    <property type="match status" value="1"/>
</dbReference>
<evidence type="ECO:0000256" key="2">
    <source>
        <dbReference type="ARBA" id="ARBA00022512"/>
    </source>
</evidence>
<organism evidence="10 11">
    <name type="scientific">Streptomyces palmae</name>
    <dbReference type="NCBI Taxonomy" id="1701085"/>
    <lineage>
        <taxon>Bacteria</taxon>
        <taxon>Bacillati</taxon>
        <taxon>Actinomycetota</taxon>
        <taxon>Actinomycetes</taxon>
        <taxon>Kitasatosporales</taxon>
        <taxon>Streptomycetaceae</taxon>
        <taxon>Streptomyces</taxon>
    </lineage>
</organism>
<feature type="domain" description="Chaplin" evidence="9">
    <location>
        <begin position="59"/>
        <end position="99"/>
    </location>
</feature>
<evidence type="ECO:0000256" key="3">
    <source>
        <dbReference type="ARBA" id="ARBA00022525"/>
    </source>
</evidence>
<evidence type="ECO:0000313" key="11">
    <source>
        <dbReference type="Proteomes" id="UP000297948"/>
    </source>
</evidence>
<dbReference type="InterPro" id="IPR005528">
    <property type="entry name" value="ChpA-H"/>
</dbReference>
<keyword evidence="4 8" id="KW-0732">Signal</keyword>
<dbReference type="RefSeq" id="WP_135339972.1">
    <property type="nucleotide sequence ID" value="NZ_JBHLTX010000039.1"/>
</dbReference>
<evidence type="ECO:0000313" key="10">
    <source>
        <dbReference type="EMBL" id="TGB07218.1"/>
    </source>
</evidence>
<dbReference type="AlphaFoldDB" id="A0A4Z0H5U1"/>
<evidence type="ECO:0000256" key="1">
    <source>
        <dbReference type="ARBA" id="ARBA00004191"/>
    </source>
</evidence>
<feature type="chain" id="PRO_5039432292" evidence="8">
    <location>
        <begin position="28"/>
        <end position="100"/>
    </location>
</feature>
<comment type="subcellular location">
    <subcellularLocation>
        <location evidence="1">Secreted</location>
        <location evidence="1">Cell wall</location>
    </subcellularLocation>
</comment>
<comment type="caution">
    <text evidence="10">The sequence shown here is derived from an EMBL/GenBank/DDBJ whole genome shotgun (WGS) entry which is preliminary data.</text>
</comment>
<dbReference type="Proteomes" id="UP000297948">
    <property type="component" value="Unassembled WGS sequence"/>
</dbReference>
<keyword evidence="6 7" id="KW-0034">Amyloid</keyword>
<keyword evidence="3" id="KW-0964">Secreted</keyword>
<dbReference type="PROSITE" id="PS51884">
    <property type="entry name" value="CHAPLIN"/>
    <property type="match status" value="1"/>
</dbReference>
<evidence type="ECO:0000259" key="9">
    <source>
        <dbReference type="PROSITE" id="PS51884"/>
    </source>
</evidence>
<keyword evidence="5" id="KW-0130">Cell adhesion</keyword>
<gene>
    <name evidence="10" type="ORF">E4099_17285</name>
</gene>
<reference evidence="10 11" key="1">
    <citation type="submission" date="2019-03" db="EMBL/GenBank/DDBJ databases">
        <authorList>
            <person name="Gonzalez-Pimentel J.L."/>
        </authorList>
    </citation>
    <scope>NUCLEOTIDE SEQUENCE [LARGE SCALE GENOMIC DNA]</scope>
    <source>
        <strain evidence="10 11">JCM 31289</strain>
    </source>
</reference>
<dbReference type="EMBL" id="SRID01000154">
    <property type="protein sequence ID" value="TGB07218.1"/>
    <property type="molecule type" value="Genomic_DNA"/>
</dbReference>
<accession>A0A4Z0H5U1</accession>